<feature type="compositionally biased region" description="Low complexity" evidence="1">
    <location>
        <begin position="546"/>
        <end position="560"/>
    </location>
</feature>
<feature type="compositionally biased region" description="Basic and acidic residues" evidence="1">
    <location>
        <begin position="11"/>
        <end position="41"/>
    </location>
</feature>
<proteinExistence type="predicted"/>
<feature type="compositionally biased region" description="Basic and acidic residues" evidence="1">
    <location>
        <begin position="156"/>
        <end position="165"/>
    </location>
</feature>
<dbReference type="AlphaFoldDB" id="A0A7R8W2R9"/>
<protein>
    <submittedName>
        <fullName evidence="2">Uncharacterized protein</fullName>
    </submittedName>
</protein>
<evidence type="ECO:0000256" key="1">
    <source>
        <dbReference type="SAM" id="MobiDB-lite"/>
    </source>
</evidence>
<accession>A0A7R8W2R9</accession>
<feature type="region of interest" description="Disordered" evidence="1">
    <location>
        <begin position="135"/>
        <end position="167"/>
    </location>
</feature>
<feature type="region of interest" description="Disordered" evidence="1">
    <location>
        <begin position="537"/>
        <end position="668"/>
    </location>
</feature>
<reference evidence="2" key="1">
    <citation type="submission" date="2020-11" db="EMBL/GenBank/DDBJ databases">
        <authorList>
            <person name="Tran Van P."/>
        </authorList>
    </citation>
    <scope>NUCLEOTIDE SEQUENCE</scope>
</reference>
<organism evidence="2">
    <name type="scientific">Cyprideis torosa</name>
    <dbReference type="NCBI Taxonomy" id="163714"/>
    <lineage>
        <taxon>Eukaryota</taxon>
        <taxon>Metazoa</taxon>
        <taxon>Ecdysozoa</taxon>
        <taxon>Arthropoda</taxon>
        <taxon>Crustacea</taxon>
        <taxon>Oligostraca</taxon>
        <taxon>Ostracoda</taxon>
        <taxon>Podocopa</taxon>
        <taxon>Podocopida</taxon>
        <taxon>Cytherocopina</taxon>
        <taxon>Cytheroidea</taxon>
        <taxon>Cytherideidae</taxon>
        <taxon>Cyprideis</taxon>
    </lineage>
</organism>
<feature type="compositionally biased region" description="Basic and acidic residues" evidence="1">
    <location>
        <begin position="618"/>
        <end position="631"/>
    </location>
</feature>
<evidence type="ECO:0000313" key="2">
    <source>
        <dbReference type="EMBL" id="CAD7223738.1"/>
    </source>
</evidence>
<feature type="region of interest" description="Disordered" evidence="1">
    <location>
        <begin position="1"/>
        <end position="95"/>
    </location>
</feature>
<sequence>MSQRSKLQAIQERRRRDPTRVENSDKKTRLRANRPESESKRTTSSIPKLPQASGATPPPKSVAKAKSGKKKMDAANVQTEKEKQTDSEIPAIRYDTRKEEELIKKDPEEFLAKHLVKEDNFLDDIINDTVTFTDDEDEDEENTVKGKTSTKKKGKKKEDGGDAGKRKTRRLKSLDEVRWKSIKNVDYFRMLEWVANGKEDDIEEARDLLFKKTSLQEDTTGAEDELNLPHLLESLTCSPRIRLFLLIAPALNLDEEQENEVRRLMEEDMKKANVVRQDPTIELSGRVPLVAVYVFLLHGWQHTYWHPFAGRLPATAPGSTSALVRSSKIKPALGRTTRVGLVPSKPNRSRKSSSRLTGVQSSSAICFGFHLRESFGVLSALLPFSEGWGSLLALASDAQPIDAIARIPLQELIERSLHPMIKVCVRSSERHLIENLLQLNGNAGLRHHNIRPVPCSGRRSGESETITGICMFAWDCMKLNGTHLGTCIDRFYFGSCCEIPIQDGPLQLPSESIMSSNAIPPSPNRIKTSTTVLVQVATSPSPPRLPSTTLSSSSSSTTLLWIPEPESSTFSEDNVKVSPKNNYAADNHVDHNPSPYNRGDHNPSSYNPVDHNPSPYNRVDHDPSPYNRVDHNPSPYNRVDHNPSSYNHVDHNPSPYNHVDYNGSNNNNRIDYYKYNHNTQDDHNYDHNTHYN</sequence>
<name>A0A7R8W2R9_9CRUS</name>
<gene>
    <name evidence="2" type="ORF">CTOB1V02_LOCUS1718</name>
</gene>
<dbReference type="EMBL" id="OB660248">
    <property type="protein sequence ID" value="CAD7223738.1"/>
    <property type="molecule type" value="Genomic_DNA"/>
</dbReference>
<dbReference type="OrthoDB" id="6331650at2759"/>